<dbReference type="InterPro" id="IPR013597">
    <property type="entry name" value="Mat_intron_G2"/>
</dbReference>
<evidence type="ECO:0000313" key="5">
    <source>
        <dbReference type="Proteomes" id="UP000001351"/>
    </source>
</evidence>
<reference evidence="4 5" key="1">
    <citation type="journal article" date="2011" name="Mol. Biol. Evol.">
        <title>Comparative genomic analysis of fruiting body formation in Myxococcales.</title>
        <authorList>
            <person name="Huntley S."/>
            <person name="Hamann N."/>
            <person name="Wegener-Feldbrugge S."/>
            <person name="Treuner-Lange A."/>
            <person name="Kube M."/>
            <person name="Reinhardt R."/>
            <person name="Klages S."/>
            <person name="Muller R."/>
            <person name="Ronning C.M."/>
            <person name="Nierman W.C."/>
            <person name="Sogaard-Andersen L."/>
        </authorList>
    </citation>
    <scope>NUCLEOTIDE SEQUENCE [LARGE SCALE GENOMIC DNA]</scope>
    <source>
        <strain evidence="4 5">DW4/3-1</strain>
    </source>
</reference>
<dbReference type="InterPro" id="IPR030931">
    <property type="entry name" value="Group_II_RT_mat"/>
</dbReference>
<dbReference type="SUPFAM" id="SSF56672">
    <property type="entry name" value="DNA/RNA polymerases"/>
    <property type="match status" value="1"/>
</dbReference>
<name>E3FHP1_STIAD</name>
<dbReference type="PANTHER" id="PTHR34047">
    <property type="entry name" value="NUCLEAR INTRON MATURASE 1, MITOCHONDRIAL-RELATED"/>
    <property type="match status" value="1"/>
</dbReference>
<dbReference type="KEGG" id="sur:STAUR_2509"/>
<gene>
    <name evidence="4" type="ordered locus">STAUR_2509</name>
</gene>
<dbReference type="NCBIfam" id="TIGR04416">
    <property type="entry name" value="group_II_RT_mat"/>
    <property type="match status" value="1"/>
</dbReference>
<evidence type="ECO:0000256" key="1">
    <source>
        <dbReference type="ARBA" id="ARBA00034120"/>
    </source>
</evidence>
<protein>
    <submittedName>
        <fullName evidence="4">RNA-directed DNA polymerase (Reverse transcriptase)</fullName>
    </submittedName>
</protein>
<keyword evidence="4" id="KW-0548">Nucleotidyltransferase</keyword>
<dbReference type="EMBL" id="CP002271">
    <property type="protein sequence ID" value="ADO70313.1"/>
    <property type="molecule type" value="Genomic_DNA"/>
</dbReference>
<dbReference type="CDD" id="cd01651">
    <property type="entry name" value="RT_G2_intron"/>
    <property type="match status" value="1"/>
</dbReference>
<feature type="region of interest" description="Disordered" evidence="2">
    <location>
        <begin position="509"/>
        <end position="548"/>
    </location>
</feature>
<proteinExistence type="inferred from homology"/>
<dbReference type="HOGENOM" id="CLU_013584_2_0_7"/>
<dbReference type="eggNOG" id="COG3344">
    <property type="taxonomic scope" value="Bacteria"/>
</dbReference>
<dbReference type="InterPro" id="IPR043502">
    <property type="entry name" value="DNA/RNA_pol_sf"/>
</dbReference>
<dbReference type="PROSITE" id="PS50878">
    <property type="entry name" value="RT_POL"/>
    <property type="match status" value="1"/>
</dbReference>
<evidence type="ECO:0000256" key="2">
    <source>
        <dbReference type="SAM" id="MobiDB-lite"/>
    </source>
</evidence>
<evidence type="ECO:0000313" key="4">
    <source>
        <dbReference type="EMBL" id="ADO70313.1"/>
    </source>
</evidence>
<dbReference type="PANTHER" id="PTHR34047:SF8">
    <property type="entry name" value="PROTEIN YKFC"/>
    <property type="match status" value="1"/>
</dbReference>
<dbReference type="Proteomes" id="UP000001351">
    <property type="component" value="Chromosome"/>
</dbReference>
<evidence type="ECO:0000259" key="3">
    <source>
        <dbReference type="PROSITE" id="PS50878"/>
    </source>
</evidence>
<dbReference type="InterPro" id="IPR051083">
    <property type="entry name" value="GrpII_Intron_Splice-Mob/Def"/>
</dbReference>
<feature type="compositionally biased region" description="Basic residues" evidence="2">
    <location>
        <begin position="538"/>
        <end position="548"/>
    </location>
</feature>
<dbReference type="GO" id="GO:0003964">
    <property type="term" value="F:RNA-directed DNA polymerase activity"/>
    <property type="evidence" value="ECO:0007669"/>
    <property type="project" value="UniProtKB-KW"/>
</dbReference>
<comment type="similarity">
    <text evidence="1">Belongs to the bacterial reverse transcriptase family.</text>
</comment>
<keyword evidence="5" id="KW-1185">Reference proteome</keyword>
<organism evidence="4 5">
    <name type="scientific">Stigmatella aurantiaca (strain DW4/3-1)</name>
    <dbReference type="NCBI Taxonomy" id="378806"/>
    <lineage>
        <taxon>Bacteria</taxon>
        <taxon>Pseudomonadati</taxon>
        <taxon>Myxococcota</taxon>
        <taxon>Myxococcia</taxon>
        <taxon>Myxococcales</taxon>
        <taxon>Cystobacterineae</taxon>
        <taxon>Archangiaceae</taxon>
        <taxon>Stigmatella</taxon>
    </lineage>
</organism>
<dbReference type="AlphaFoldDB" id="E3FHP1"/>
<keyword evidence="4" id="KW-0808">Transferase</keyword>
<keyword evidence="4" id="KW-0695">RNA-directed DNA polymerase</keyword>
<dbReference type="InterPro" id="IPR000477">
    <property type="entry name" value="RT_dom"/>
</dbReference>
<accession>E3FHP1</accession>
<sequence>MASSSDRSWLLNEQRKLYARSYENPVYVFCKLWGLITDPRNLRTAFARVASNRGRRTAGVDGLTARKVVAKGVDTFIDEVRKELRSGAYRPCPVRRVLIPKPGQPWKFRPLGIPTVRDRVVQAAVKNILEPIFEADFFPSSYGFRPGRSAHAALEELRKLLLPQHANTEAGTEIRLPYQWAIEGDIKGCFDNIDHHGLMERVRRRVGDTKVNRLIVAFLKAGVMAEEQFLRSSTGTPQGGILSPLLANIALAVIDERYERHVWPRRTPTLLHDTRMVQLRAAQNRNNDRRSRRDGRLVLVPIRYADDFIILVGAKPGPGSHERARTAALAEKAALAALLKETLNLELSEAKTAITPVTSPMRFLGHHVRVQRSPMYGWNSKCVIPKERSKRLRSLVREHFRGDTRNATLKKRLDLLNPTLRGWSNYYRHAWGAKRVFAALDSHVWWTIRRWLTAKHTKVGMRRLYAQYGWRKPGGRTWRWREGSTVPFEMVRQRVERYRHAWMKTPDFASTSRESPVHNERCTPGSAGGARKPAGASRTRRRAPTKPR</sequence>
<feature type="domain" description="Reverse transcriptase" evidence="3">
    <location>
        <begin position="80"/>
        <end position="368"/>
    </location>
</feature>
<dbReference type="STRING" id="378806.STAUR_2509"/>
<dbReference type="Pfam" id="PF08388">
    <property type="entry name" value="GIIM"/>
    <property type="match status" value="1"/>
</dbReference>
<dbReference type="Pfam" id="PF00078">
    <property type="entry name" value="RVT_1"/>
    <property type="match status" value="1"/>
</dbReference>